<gene>
    <name evidence="2" type="ORF">L195_g054976</name>
</gene>
<proteinExistence type="predicted"/>
<protein>
    <submittedName>
        <fullName evidence="2">Uncharacterized protein</fullName>
    </submittedName>
</protein>
<sequence length="64" mass="6983">MSSSVMASDHSHHHRASLSENALTMVKEIETPTLLRSAARLTVMVVVLTAGDGRMKVGYSEKKE</sequence>
<reference evidence="2 3" key="1">
    <citation type="journal article" date="2014" name="Am. J. Bot.">
        <title>Genome assembly and annotation for red clover (Trifolium pratense; Fabaceae).</title>
        <authorList>
            <person name="Istvanek J."/>
            <person name="Jaros M."/>
            <person name="Krenek A."/>
            <person name="Repkova J."/>
        </authorList>
    </citation>
    <scope>NUCLEOTIDE SEQUENCE [LARGE SCALE GENOMIC DNA]</scope>
    <source>
        <strain evidence="3">cv. Tatra</strain>
        <tissue evidence="2">Young leaves</tissue>
    </source>
</reference>
<evidence type="ECO:0000256" key="1">
    <source>
        <dbReference type="SAM" id="MobiDB-lite"/>
    </source>
</evidence>
<dbReference type="Proteomes" id="UP000236291">
    <property type="component" value="Unassembled WGS sequence"/>
</dbReference>
<dbReference type="EMBL" id="ASHM01098255">
    <property type="protein sequence ID" value="PNX66229.1"/>
    <property type="molecule type" value="Genomic_DNA"/>
</dbReference>
<feature type="region of interest" description="Disordered" evidence="1">
    <location>
        <begin position="1"/>
        <end position="22"/>
    </location>
</feature>
<evidence type="ECO:0000313" key="3">
    <source>
        <dbReference type="Proteomes" id="UP000236291"/>
    </source>
</evidence>
<feature type="non-terminal residue" evidence="2">
    <location>
        <position position="64"/>
    </location>
</feature>
<evidence type="ECO:0000313" key="2">
    <source>
        <dbReference type="EMBL" id="PNX66229.1"/>
    </source>
</evidence>
<comment type="caution">
    <text evidence="2">The sequence shown here is derived from an EMBL/GenBank/DDBJ whole genome shotgun (WGS) entry which is preliminary data.</text>
</comment>
<accession>A0A2K3KIX8</accession>
<reference evidence="2 3" key="2">
    <citation type="journal article" date="2017" name="Front. Plant Sci.">
        <title>Gene Classification and Mining of Molecular Markers Useful in Red Clover (Trifolium pratense) Breeding.</title>
        <authorList>
            <person name="Istvanek J."/>
            <person name="Dluhosova J."/>
            <person name="Dluhos P."/>
            <person name="Patkova L."/>
            <person name="Nedelnik J."/>
            <person name="Repkova J."/>
        </authorList>
    </citation>
    <scope>NUCLEOTIDE SEQUENCE [LARGE SCALE GENOMIC DNA]</scope>
    <source>
        <strain evidence="3">cv. Tatra</strain>
        <tissue evidence="2">Young leaves</tissue>
    </source>
</reference>
<dbReference type="AlphaFoldDB" id="A0A2K3KIX8"/>
<name>A0A2K3KIX8_TRIPR</name>
<organism evidence="2 3">
    <name type="scientific">Trifolium pratense</name>
    <name type="common">Red clover</name>
    <dbReference type="NCBI Taxonomy" id="57577"/>
    <lineage>
        <taxon>Eukaryota</taxon>
        <taxon>Viridiplantae</taxon>
        <taxon>Streptophyta</taxon>
        <taxon>Embryophyta</taxon>
        <taxon>Tracheophyta</taxon>
        <taxon>Spermatophyta</taxon>
        <taxon>Magnoliopsida</taxon>
        <taxon>eudicotyledons</taxon>
        <taxon>Gunneridae</taxon>
        <taxon>Pentapetalae</taxon>
        <taxon>rosids</taxon>
        <taxon>fabids</taxon>
        <taxon>Fabales</taxon>
        <taxon>Fabaceae</taxon>
        <taxon>Papilionoideae</taxon>
        <taxon>50 kb inversion clade</taxon>
        <taxon>NPAAA clade</taxon>
        <taxon>Hologalegina</taxon>
        <taxon>IRL clade</taxon>
        <taxon>Trifolieae</taxon>
        <taxon>Trifolium</taxon>
    </lineage>
</organism>